<dbReference type="SUPFAM" id="SSF57667">
    <property type="entry name" value="beta-beta-alpha zinc fingers"/>
    <property type="match status" value="2"/>
</dbReference>
<dbReference type="PANTHER" id="PTHR24394:SF29">
    <property type="entry name" value="MYONEURIN"/>
    <property type="match status" value="1"/>
</dbReference>
<dbReference type="GO" id="GO:0000981">
    <property type="term" value="F:DNA-binding transcription factor activity, RNA polymerase II-specific"/>
    <property type="evidence" value="ECO:0007669"/>
    <property type="project" value="TreeGrafter"/>
</dbReference>
<dbReference type="GO" id="GO:0008270">
    <property type="term" value="F:zinc ion binding"/>
    <property type="evidence" value="ECO:0007669"/>
    <property type="project" value="UniProtKB-KW"/>
</dbReference>
<dbReference type="AlphaFoldDB" id="A0A6H5IYM8"/>
<name>A0A6H5IYM8_9HYME</name>
<evidence type="ECO:0000256" key="5">
    <source>
        <dbReference type="ARBA" id="ARBA00022833"/>
    </source>
</evidence>
<evidence type="ECO:0000313" key="9">
    <source>
        <dbReference type="EMBL" id="CAB0043433.1"/>
    </source>
</evidence>
<comment type="subcellular location">
    <subcellularLocation>
        <location evidence="1">Nucleus</location>
    </subcellularLocation>
</comment>
<evidence type="ECO:0000259" key="8">
    <source>
        <dbReference type="PROSITE" id="PS50157"/>
    </source>
</evidence>
<evidence type="ECO:0000313" key="10">
    <source>
        <dbReference type="Proteomes" id="UP000479190"/>
    </source>
</evidence>
<dbReference type="PROSITE" id="PS00028">
    <property type="entry name" value="ZINC_FINGER_C2H2_1"/>
    <property type="match status" value="2"/>
</dbReference>
<evidence type="ECO:0000256" key="6">
    <source>
        <dbReference type="ARBA" id="ARBA00023242"/>
    </source>
</evidence>
<evidence type="ECO:0000256" key="3">
    <source>
        <dbReference type="ARBA" id="ARBA00022737"/>
    </source>
</evidence>
<feature type="domain" description="C2H2-type" evidence="8">
    <location>
        <begin position="264"/>
        <end position="291"/>
    </location>
</feature>
<sequence length="299" mass="33715">MIARPDCQATPPYQLLLFWHDSLSVPGTTGGAPEASPREMDHGGVSQLQALPQKFHPSRPCTGNICATTTGSRRNTSSRRAEVPDCAPATSATYASKSSDRRAFCPDTYAFTLGRGRTSSLRTHEWTHSGTKPFSCDECQARFAIHKHRASMTNEFFIYNINRTHNKFVCKLCDASFENFEAMREHANEHNTPAEVKNRRRKMEKKTGYLTRKPKNQSWSEEVEQLAAKVELAKPLVLTQSGDGLLRAEPQLRQQHGRGEGRPHKCPSCTAAFMKLSHLQQHYRKHTGERPFVCEICDK</sequence>
<evidence type="ECO:0000256" key="4">
    <source>
        <dbReference type="ARBA" id="ARBA00022771"/>
    </source>
</evidence>
<dbReference type="Gene3D" id="3.30.160.60">
    <property type="entry name" value="Classic Zinc Finger"/>
    <property type="match status" value="2"/>
</dbReference>
<evidence type="ECO:0000256" key="2">
    <source>
        <dbReference type="ARBA" id="ARBA00022723"/>
    </source>
</evidence>
<keyword evidence="3" id="KW-0677">Repeat</keyword>
<gene>
    <name evidence="9" type="ORF">TBRA_LOCUS15021</name>
</gene>
<dbReference type="PROSITE" id="PS50157">
    <property type="entry name" value="ZINC_FINGER_C2H2_2"/>
    <property type="match status" value="2"/>
</dbReference>
<dbReference type="FunFam" id="3.30.160.60:FF:000072">
    <property type="entry name" value="zinc finger protein 143 isoform X1"/>
    <property type="match status" value="1"/>
</dbReference>
<evidence type="ECO:0000256" key="1">
    <source>
        <dbReference type="ARBA" id="ARBA00004123"/>
    </source>
</evidence>
<reference evidence="9 10" key="1">
    <citation type="submission" date="2020-02" db="EMBL/GenBank/DDBJ databases">
        <authorList>
            <person name="Ferguson B K."/>
        </authorList>
    </citation>
    <scope>NUCLEOTIDE SEQUENCE [LARGE SCALE GENOMIC DNA]</scope>
</reference>
<dbReference type="GO" id="GO:0005634">
    <property type="term" value="C:nucleus"/>
    <property type="evidence" value="ECO:0007669"/>
    <property type="project" value="UniProtKB-SubCell"/>
</dbReference>
<keyword evidence="6" id="KW-0539">Nucleus</keyword>
<evidence type="ECO:0000256" key="7">
    <source>
        <dbReference type="PROSITE-ProRule" id="PRU00042"/>
    </source>
</evidence>
<feature type="domain" description="C2H2-type" evidence="8">
    <location>
        <begin position="168"/>
        <end position="195"/>
    </location>
</feature>
<dbReference type="EMBL" id="CADCXV010001316">
    <property type="protein sequence ID" value="CAB0043433.1"/>
    <property type="molecule type" value="Genomic_DNA"/>
</dbReference>
<keyword evidence="5" id="KW-0862">Zinc</keyword>
<keyword evidence="10" id="KW-1185">Reference proteome</keyword>
<dbReference type="OrthoDB" id="6077919at2759"/>
<dbReference type="InterPro" id="IPR036236">
    <property type="entry name" value="Znf_C2H2_sf"/>
</dbReference>
<keyword evidence="2" id="KW-0479">Metal-binding</keyword>
<organism evidence="9 10">
    <name type="scientific">Trichogramma brassicae</name>
    <dbReference type="NCBI Taxonomy" id="86971"/>
    <lineage>
        <taxon>Eukaryota</taxon>
        <taxon>Metazoa</taxon>
        <taxon>Ecdysozoa</taxon>
        <taxon>Arthropoda</taxon>
        <taxon>Hexapoda</taxon>
        <taxon>Insecta</taxon>
        <taxon>Pterygota</taxon>
        <taxon>Neoptera</taxon>
        <taxon>Endopterygota</taxon>
        <taxon>Hymenoptera</taxon>
        <taxon>Apocrita</taxon>
        <taxon>Proctotrupomorpha</taxon>
        <taxon>Chalcidoidea</taxon>
        <taxon>Trichogrammatidae</taxon>
        <taxon>Trichogramma</taxon>
    </lineage>
</organism>
<keyword evidence="4 7" id="KW-0863">Zinc-finger</keyword>
<accession>A0A6H5IYM8</accession>
<protein>
    <recommendedName>
        <fullName evidence="8">C2H2-type domain-containing protein</fullName>
    </recommendedName>
</protein>
<dbReference type="Proteomes" id="UP000479190">
    <property type="component" value="Unassembled WGS sequence"/>
</dbReference>
<dbReference type="SMART" id="SM00355">
    <property type="entry name" value="ZnF_C2H2"/>
    <property type="match status" value="2"/>
</dbReference>
<proteinExistence type="predicted"/>
<dbReference type="PANTHER" id="PTHR24394">
    <property type="entry name" value="ZINC FINGER PROTEIN"/>
    <property type="match status" value="1"/>
</dbReference>
<dbReference type="InterPro" id="IPR013087">
    <property type="entry name" value="Znf_C2H2_type"/>
</dbReference>